<gene>
    <name evidence="1" type="ORF">BAE39_07910</name>
</gene>
<dbReference type="Proteomes" id="UP000093748">
    <property type="component" value="Unassembled WGS sequence"/>
</dbReference>
<proteinExistence type="predicted"/>
<protein>
    <recommendedName>
        <fullName evidence="3">NACHT domain-containing protein</fullName>
    </recommendedName>
</protein>
<name>A0A1A5JVQ6_RHILI</name>
<dbReference type="AlphaFoldDB" id="A0A1A5JVQ6"/>
<evidence type="ECO:0008006" key="3">
    <source>
        <dbReference type="Google" id="ProtNLM"/>
    </source>
</evidence>
<dbReference type="Gene3D" id="3.40.50.300">
    <property type="entry name" value="P-loop containing nucleotide triphosphate hydrolases"/>
    <property type="match status" value="1"/>
</dbReference>
<sequence length="1277" mass="141967">MTTEQRKSHENGIWLCQDCAKAIDSDDPAFSETLLHGWKRKHAEDMWRSIVHKVPFGPAMPPTVGEIGARLQNAAAADLEIFKRSHKWPPTNVSLMLEVKGQPEPVLASALGQTLGAMDDLVIVAPPGTGKTSALFQLAEASVSAASGTPLVVSLSDWSTGTLTRIEAILRRPAFSGFKEADLRTVAEQPGVVFMFDSWNELGSEARRRARTEIQSLRSELPAATFVATTRPEISDVPFEGQLLTVLELSEQQQVDIARDIKGDHGVRLVDEAWRTPGVRELITTPLYLTALLSLPDGQPFPRTKEEVLRQFIEAHERQAQHTEPLKVVTHGLQGVFLSDLAVTATRAANTSITDTNARRSISQTDEFLVADGQLTIKPQPSDVLDALVSHHLLVRTGKPVRYRFQHQQFQEWYASRDVERAMLESVVDPKMLQKLKADILNSKPWEESILFAVERMARGNKQQQKACGVAILAAFDVDPILAADMTFRSTDAVWAQISEEIQKRVRQWHTHGKIDRAVRFMVTSGRAEFRDLVWPLITNENDQKSLPALRAARRFRPSVLGPNVMKDILALPLKVRTTVVSEIAYRSGMDGLDLAAQIANSDPDPELKAAAVGAMSFRRADRHVANVLSTADDDTFDLVYRKSHLEEIEEKGIQDRLAAARARAENQVSDYERLRAIVYAHDGKDHSAELTALVATIQIELKRGLEVGLIYEAHKQYEQAVALGLLKRLREGRELFYGADDILAASGIVIEDDGLLKMVLTPQDRMDSRTEAAASILGPVSVGKLIDAGLTMLAEIGQLGKYEKSLSDRYYNLRDRTAHTPGASLVAAIQERAATTSNEEIRLLAELLCRRDEEGERARPFPKEADAAVMQLVGQWGEQLIASGDSATRHQLSVMADLIGHFPSVALLPMLKRLLDDELCRYRAFRKQAEAERWQGKATNEARTSYINRYQRAFTAINAPETTALMVSYLVDEHFGETAALVLKVQWILANEPMNDRRFPGSVDFTRVEEMRTLRAHRTTLTCNEAEAIFEAIVPLIADGVTVEQKKHAIKLAIQAVRLPHGERADTISALLAIASQGARSNFVLNLILSGETIPFGVVQAGIDDVLEDAKNQAWILNEGWQLKAWLLLLPFTDHPAQLADTIAALPTRQREPQFLDEMIRATEWVQTPEIEEALFKLAENDGTFYTNHAWCDVVRRRSTSTSARRYLDLIIEGKIDGRDSSQEIAGLLSTHSELRNYAYGLLKHGVSPKLVSLASAVAEVNDPDGVLLSWLPWCI</sequence>
<evidence type="ECO:0000313" key="2">
    <source>
        <dbReference type="Proteomes" id="UP000093748"/>
    </source>
</evidence>
<comment type="caution">
    <text evidence="1">The sequence shown here is derived from an EMBL/GenBank/DDBJ whole genome shotgun (WGS) entry which is preliminary data.</text>
</comment>
<evidence type="ECO:0000313" key="1">
    <source>
        <dbReference type="EMBL" id="OBP83393.1"/>
    </source>
</evidence>
<reference evidence="2" key="1">
    <citation type="submission" date="2016-06" db="EMBL/GenBank/DDBJ databases">
        <title>NZP2037 Pacbio-Illumina hybrid assembly.</title>
        <authorList>
            <person name="Ramsay J.P."/>
        </authorList>
    </citation>
    <scope>NUCLEOTIDE SEQUENCE [LARGE SCALE GENOMIC DNA]</scope>
    <source>
        <strain evidence="2">R7ANS::ICEMlSym2042</strain>
    </source>
</reference>
<dbReference type="CDD" id="cd01120">
    <property type="entry name" value="RecA-like_superfamily"/>
    <property type="match status" value="1"/>
</dbReference>
<dbReference type="InterPro" id="IPR027417">
    <property type="entry name" value="P-loop_NTPase"/>
</dbReference>
<organism evidence="1 2">
    <name type="scientific">Rhizobium loti</name>
    <name type="common">Mesorhizobium loti</name>
    <dbReference type="NCBI Taxonomy" id="381"/>
    <lineage>
        <taxon>Bacteria</taxon>
        <taxon>Pseudomonadati</taxon>
        <taxon>Pseudomonadota</taxon>
        <taxon>Alphaproteobacteria</taxon>
        <taxon>Hyphomicrobiales</taxon>
        <taxon>Phyllobacteriaceae</taxon>
        <taxon>Mesorhizobium</taxon>
    </lineage>
</organism>
<accession>A0A1A5JVQ6</accession>
<dbReference type="EMBL" id="LZTJ01000001">
    <property type="protein sequence ID" value="OBP83393.1"/>
    <property type="molecule type" value="Genomic_DNA"/>
</dbReference>
<dbReference type="SUPFAM" id="SSF52540">
    <property type="entry name" value="P-loop containing nucleoside triphosphate hydrolases"/>
    <property type="match status" value="1"/>
</dbReference>